<feature type="transmembrane region" description="Helical" evidence="1">
    <location>
        <begin position="41"/>
        <end position="58"/>
    </location>
</feature>
<evidence type="ECO:0000313" key="2">
    <source>
        <dbReference type="EMBL" id="TCO75638.1"/>
    </source>
</evidence>
<keyword evidence="3" id="KW-1185">Reference proteome</keyword>
<sequence>MNLPPRLAQSLGYAGLLPFLGFAVGVWALQGYVQALCMQGFLVYSLAILCFLAGSLWGSAPRYAESARTPRLLVSNGVVIFAVLGFLTAQPLIASLLLMLGHLAQLWYELNTLPRGGWYRTLRTRLTLVAVIAHLVYAAALVQLNP</sequence>
<keyword evidence="1" id="KW-1133">Transmembrane helix</keyword>
<reference evidence="2 3" key="1">
    <citation type="submission" date="2019-03" db="EMBL/GenBank/DDBJ databases">
        <title>Genomic Encyclopedia of Type Strains, Phase IV (KMG-IV): sequencing the most valuable type-strain genomes for metagenomic binning, comparative biology and taxonomic classification.</title>
        <authorList>
            <person name="Goeker M."/>
        </authorList>
    </citation>
    <scope>NUCLEOTIDE SEQUENCE [LARGE SCALE GENOMIC DNA]</scope>
    <source>
        <strain evidence="2 3">DSM 23344</strain>
    </source>
</reference>
<dbReference type="Pfam" id="PF11911">
    <property type="entry name" value="DUF3429"/>
    <property type="match status" value="1"/>
</dbReference>
<evidence type="ECO:0000313" key="3">
    <source>
        <dbReference type="Proteomes" id="UP000294980"/>
    </source>
</evidence>
<feature type="transmembrane region" description="Helical" evidence="1">
    <location>
        <begin position="125"/>
        <end position="144"/>
    </location>
</feature>
<dbReference type="InterPro" id="IPR021836">
    <property type="entry name" value="DUF3429"/>
</dbReference>
<feature type="transmembrane region" description="Helical" evidence="1">
    <location>
        <begin position="78"/>
        <end position="104"/>
    </location>
</feature>
<comment type="caution">
    <text evidence="2">The sequence shown here is derived from an EMBL/GenBank/DDBJ whole genome shotgun (WGS) entry which is preliminary data.</text>
</comment>
<name>A0A4R2KZC7_9GAMM</name>
<keyword evidence="1" id="KW-0812">Transmembrane</keyword>
<gene>
    <name evidence="2" type="ORF">EV688_10755</name>
</gene>
<dbReference type="RefSeq" id="WP_240624349.1">
    <property type="nucleotide sequence ID" value="NZ_QQSW01000009.1"/>
</dbReference>
<dbReference type="AlphaFoldDB" id="A0A4R2KZC7"/>
<dbReference type="Proteomes" id="UP000294980">
    <property type="component" value="Unassembled WGS sequence"/>
</dbReference>
<keyword evidence="1" id="KW-0472">Membrane</keyword>
<accession>A0A4R2KZC7</accession>
<organism evidence="2 3">
    <name type="scientific">Chromatocurvus halotolerans</name>
    <dbReference type="NCBI Taxonomy" id="1132028"/>
    <lineage>
        <taxon>Bacteria</taxon>
        <taxon>Pseudomonadati</taxon>
        <taxon>Pseudomonadota</taxon>
        <taxon>Gammaproteobacteria</taxon>
        <taxon>Cellvibrionales</taxon>
        <taxon>Halieaceae</taxon>
        <taxon>Chromatocurvus</taxon>
    </lineage>
</organism>
<dbReference type="EMBL" id="SLWX01000007">
    <property type="protein sequence ID" value="TCO75638.1"/>
    <property type="molecule type" value="Genomic_DNA"/>
</dbReference>
<protein>
    <submittedName>
        <fullName evidence="2">Uncharacterized protein DUF3429</fullName>
    </submittedName>
</protein>
<proteinExistence type="predicted"/>
<evidence type="ECO:0000256" key="1">
    <source>
        <dbReference type="SAM" id="Phobius"/>
    </source>
</evidence>
<feature type="transmembrane region" description="Helical" evidence="1">
    <location>
        <begin position="12"/>
        <end position="29"/>
    </location>
</feature>